<comment type="caution">
    <text evidence="2">The sequence shown here is derived from an EMBL/GenBank/DDBJ whole genome shotgun (WGS) entry which is preliminary data.</text>
</comment>
<evidence type="ECO:0000313" key="2">
    <source>
        <dbReference type="EMBL" id="KAJ8362037.1"/>
    </source>
</evidence>
<proteinExistence type="predicted"/>
<dbReference type="Proteomes" id="UP001221898">
    <property type="component" value="Unassembled WGS sequence"/>
</dbReference>
<dbReference type="AlphaFoldDB" id="A0AAD7R497"/>
<dbReference type="InterPro" id="IPR036179">
    <property type="entry name" value="Ig-like_dom_sf"/>
</dbReference>
<accession>A0AAD7R497</accession>
<evidence type="ECO:0000256" key="1">
    <source>
        <dbReference type="SAM" id="SignalP"/>
    </source>
</evidence>
<name>A0AAD7R497_9TELE</name>
<feature type="signal peptide" evidence="1">
    <location>
        <begin position="1"/>
        <end position="20"/>
    </location>
</feature>
<organism evidence="2 3">
    <name type="scientific">Aldrovandia affinis</name>
    <dbReference type="NCBI Taxonomy" id="143900"/>
    <lineage>
        <taxon>Eukaryota</taxon>
        <taxon>Metazoa</taxon>
        <taxon>Chordata</taxon>
        <taxon>Craniata</taxon>
        <taxon>Vertebrata</taxon>
        <taxon>Euteleostomi</taxon>
        <taxon>Actinopterygii</taxon>
        <taxon>Neopterygii</taxon>
        <taxon>Teleostei</taxon>
        <taxon>Notacanthiformes</taxon>
        <taxon>Halosauridae</taxon>
        <taxon>Aldrovandia</taxon>
    </lineage>
</organism>
<feature type="chain" id="PRO_5042212177" evidence="1">
    <location>
        <begin position="21"/>
        <end position="170"/>
    </location>
</feature>
<gene>
    <name evidence="2" type="ORF">AAFF_G00400170</name>
</gene>
<evidence type="ECO:0000313" key="3">
    <source>
        <dbReference type="Proteomes" id="UP001221898"/>
    </source>
</evidence>
<dbReference type="Gene3D" id="2.60.40.10">
    <property type="entry name" value="Immunoglobulins"/>
    <property type="match status" value="1"/>
</dbReference>
<sequence>MLHVLCLLLFVLSNANSVSGSVVFCTPGESATVRYECSVGRKCYGKFIQWVRITSNGPLQIIDTNCEKSPCRFSSKTLNNSQAELTIAQVEPGDSGQYLSRDNLTGYLEFGDVGTVLQVGDVWMNHIEVLMLMGWMSKDGKQELDQTQRFLSFRKPILSLRGALGFFGQP</sequence>
<keyword evidence="1" id="KW-0732">Signal</keyword>
<dbReference type="InterPro" id="IPR013783">
    <property type="entry name" value="Ig-like_fold"/>
</dbReference>
<dbReference type="EMBL" id="JAINUG010000788">
    <property type="protein sequence ID" value="KAJ8362037.1"/>
    <property type="molecule type" value="Genomic_DNA"/>
</dbReference>
<keyword evidence="3" id="KW-1185">Reference proteome</keyword>
<reference evidence="2" key="1">
    <citation type="journal article" date="2023" name="Science">
        <title>Genome structures resolve the early diversification of teleost fishes.</title>
        <authorList>
            <person name="Parey E."/>
            <person name="Louis A."/>
            <person name="Montfort J."/>
            <person name="Bouchez O."/>
            <person name="Roques C."/>
            <person name="Iampietro C."/>
            <person name="Lluch J."/>
            <person name="Castinel A."/>
            <person name="Donnadieu C."/>
            <person name="Desvignes T."/>
            <person name="Floi Bucao C."/>
            <person name="Jouanno E."/>
            <person name="Wen M."/>
            <person name="Mejri S."/>
            <person name="Dirks R."/>
            <person name="Jansen H."/>
            <person name="Henkel C."/>
            <person name="Chen W.J."/>
            <person name="Zahm M."/>
            <person name="Cabau C."/>
            <person name="Klopp C."/>
            <person name="Thompson A.W."/>
            <person name="Robinson-Rechavi M."/>
            <person name="Braasch I."/>
            <person name="Lecointre G."/>
            <person name="Bobe J."/>
            <person name="Postlethwait J.H."/>
            <person name="Berthelot C."/>
            <person name="Roest Crollius H."/>
            <person name="Guiguen Y."/>
        </authorList>
    </citation>
    <scope>NUCLEOTIDE SEQUENCE</scope>
    <source>
        <strain evidence="2">NC1722</strain>
    </source>
</reference>
<dbReference type="SUPFAM" id="SSF48726">
    <property type="entry name" value="Immunoglobulin"/>
    <property type="match status" value="1"/>
</dbReference>
<protein>
    <submittedName>
        <fullName evidence="2">Uncharacterized protein</fullName>
    </submittedName>
</protein>